<evidence type="ECO:0000256" key="2">
    <source>
        <dbReference type="ARBA" id="ARBA00022630"/>
    </source>
</evidence>
<proteinExistence type="inferred from homology"/>
<keyword evidence="5" id="KW-0560">Oxidoreductase</keyword>
<protein>
    <submittedName>
        <fullName evidence="5">Flavin reductase</fullName>
        <ecNumber evidence="5">1.5.1.30</ecNumber>
    </submittedName>
</protein>
<evidence type="ECO:0000313" key="6">
    <source>
        <dbReference type="Proteomes" id="UP001141327"/>
    </source>
</evidence>
<feature type="domain" description="4Fe-4S ferredoxin-type" evidence="4">
    <location>
        <begin position="311"/>
        <end position="342"/>
    </location>
</feature>
<dbReference type="EMBL" id="JAPMOS010000019">
    <property type="protein sequence ID" value="KAJ4459497.1"/>
    <property type="molecule type" value="Genomic_DNA"/>
</dbReference>
<evidence type="ECO:0000313" key="5">
    <source>
        <dbReference type="EMBL" id="KAJ4459497.1"/>
    </source>
</evidence>
<dbReference type="InterPro" id="IPR012349">
    <property type="entry name" value="Split_barrel_FMN-bd"/>
</dbReference>
<comment type="similarity">
    <text evidence="3">Belongs to the flavoredoxin family.</text>
</comment>
<dbReference type="Gene3D" id="2.30.110.10">
    <property type="entry name" value="Electron Transport, Fmn-binding Protein, Chain A"/>
    <property type="match status" value="1"/>
</dbReference>
<evidence type="ECO:0000256" key="1">
    <source>
        <dbReference type="ARBA" id="ARBA00001917"/>
    </source>
</evidence>
<dbReference type="InterPro" id="IPR052174">
    <property type="entry name" value="Flavoredoxin"/>
</dbReference>
<dbReference type="PROSITE" id="PS00198">
    <property type="entry name" value="4FE4S_FER_1"/>
    <property type="match status" value="1"/>
</dbReference>
<dbReference type="PANTHER" id="PTHR43567:SF1">
    <property type="entry name" value="FLAVOREDOXIN"/>
    <property type="match status" value="1"/>
</dbReference>
<dbReference type="Proteomes" id="UP001141327">
    <property type="component" value="Unassembled WGS sequence"/>
</dbReference>
<dbReference type="GO" id="GO:0042602">
    <property type="term" value="F:riboflavin reductase (NADPH) activity"/>
    <property type="evidence" value="ECO:0007669"/>
    <property type="project" value="UniProtKB-EC"/>
</dbReference>
<dbReference type="Gene3D" id="3.30.70.20">
    <property type="match status" value="1"/>
</dbReference>
<dbReference type="InterPro" id="IPR017896">
    <property type="entry name" value="4Fe4S_Fe-S-bd"/>
</dbReference>
<name>A0ABQ8UP58_9EUKA</name>
<comment type="cofactor">
    <cofactor evidence="1">
        <name>FMN</name>
        <dbReference type="ChEBI" id="CHEBI:58210"/>
    </cofactor>
</comment>
<evidence type="ECO:0000259" key="4">
    <source>
        <dbReference type="PROSITE" id="PS51379"/>
    </source>
</evidence>
<dbReference type="PROSITE" id="PS51379">
    <property type="entry name" value="4FE4S_FER_2"/>
    <property type="match status" value="2"/>
</dbReference>
<dbReference type="PANTHER" id="PTHR43567">
    <property type="entry name" value="FLAVOREDOXIN-RELATED-RELATED"/>
    <property type="match status" value="1"/>
</dbReference>
<gene>
    <name evidence="5" type="ORF">PAPYR_4552</name>
</gene>
<sequence length="342" mass="36777">MTTEGAVKECDLRDPAPKKYEPISRALSQITGTVPTFPGAQSHRREETVLMSTPIPDRKVEVAPFQVTAALCTTTVLIGALVDGKPNYMTIAWCSPATHSPPSFMFACNKTHHTNKGIFANRNFSVNIPCVDQVQLLDYCGVHSGTEVDKAHLGHSFFGITRTAPMLARCPVCFECTLTHQLDLGVHFVIVGKVEKVWANEDIVERGPQGEAIDVTRLNPILFSFCGPSYRSLGPAHGTAWKTAGDYDPARDPAALATISPAPTPGAIPHPHPAPPKAPVDYPHVDLEKCLGCGNCVQGCPMSLFAQGGDGKAIFDTGRIPDCTHCHHCKEGCPVEAITFSV</sequence>
<evidence type="ECO:0000256" key="3">
    <source>
        <dbReference type="ARBA" id="ARBA00038054"/>
    </source>
</evidence>
<dbReference type="InterPro" id="IPR017900">
    <property type="entry name" value="4Fe4S_Fe_S_CS"/>
</dbReference>
<dbReference type="Pfam" id="PF13187">
    <property type="entry name" value="Fer4_9"/>
    <property type="match status" value="1"/>
</dbReference>
<accession>A0ABQ8UP58</accession>
<dbReference type="Pfam" id="PF01613">
    <property type="entry name" value="Flavin_Reduct"/>
    <property type="match status" value="1"/>
</dbReference>
<keyword evidence="6" id="KW-1185">Reference proteome</keyword>
<dbReference type="EC" id="1.5.1.30" evidence="5"/>
<reference evidence="5" key="1">
    <citation type="journal article" date="2022" name="bioRxiv">
        <title>Genomics of Preaxostyla Flagellates Illuminates Evolutionary Transitions and the Path Towards Mitochondrial Loss.</title>
        <authorList>
            <person name="Novak L.V.F."/>
            <person name="Treitli S.C."/>
            <person name="Pyrih J."/>
            <person name="Halakuc P."/>
            <person name="Pipaliya S.V."/>
            <person name="Vacek V."/>
            <person name="Brzon O."/>
            <person name="Soukal P."/>
            <person name="Eme L."/>
            <person name="Dacks J.B."/>
            <person name="Karnkowska A."/>
            <person name="Elias M."/>
            <person name="Hampl V."/>
        </authorList>
    </citation>
    <scope>NUCLEOTIDE SEQUENCE</scope>
    <source>
        <strain evidence="5">RCP-MX</strain>
    </source>
</reference>
<dbReference type="SMART" id="SM00903">
    <property type="entry name" value="Flavin_Reduct"/>
    <property type="match status" value="1"/>
</dbReference>
<keyword evidence="2" id="KW-0285">Flavoprotein</keyword>
<dbReference type="SUPFAM" id="SSF50475">
    <property type="entry name" value="FMN-binding split barrel"/>
    <property type="match status" value="1"/>
</dbReference>
<organism evidence="5 6">
    <name type="scientific">Paratrimastix pyriformis</name>
    <dbReference type="NCBI Taxonomy" id="342808"/>
    <lineage>
        <taxon>Eukaryota</taxon>
        <taxon>Metamonada</taxon>
        <taxon>Preaxostyla</taxon>
        <taxon>Paratrimastigidae</taxon>
        <taxon>Paratrimastix</taxon>
    </lineage>
</organism>
<comment type="caution">
    <text evidence="5">The sequence shown here is derived from an EMBL/GenBank/DDBJ whole genome shotgun (WGS) entry which is preliminary data.</text>
</comment>
<dbReference type="InterPro" id="IPR002563">
    <property type="entry name" value="Flavin_Rdtase-like_dom"/>
</dbReference>
<dbReference type="SUPFAM" id="SSF54862">
    <property type="entry name" value="4Fe-4S ferredoxins"/>
    <property type="match status" value="1"/>
</dbReference>
<feature type="domain" description="4Fe-4S ferredoxin-type" evidence="4">
    <location>
        <begin position="281"/>
        <end position="310"/>
    </location>
</feature>